<dbReference type="SUPFAM" id="SSF69118">
    <property type="entry name" value="AhpD-like"/>
    <property type="match status" value="1"/>
</dbReference>
<dbReference type="InterPro" id="IPR004675">
    <property type="entry name" value="AhpD_core"/>
</dbReference>
<dbReference type="PANTHER" id="PTHR33930">
    <property type="entry name" value="ALKYL HYDROPEROXIDE REDUCTASE AHPD"/>
    <property type="match status" value="1"/>
</dbReference>
<dbReference type="Gene3D" id="1.20.1290.10">
    <property type="entry name" value="AhpD-like"/>
    <property type="match status" value="1"/>
</dbReference>
<dbReference type="Proteomes" id="UP000036106">
    <property type="component" value="Chromosome"/>
</dbReference>
<dbReference type="KEGG" id="lgn:ABM34_05180"/>
<accession>A0A0H4QK10</accession>
<organism evidence="2 3">
    <name type="scientific">Companilactobacillus ginsenosidimutans</name>
    <dbReference type="NCBI Taxonomy" id="1007676"/>
    <lineage>
        <taxon>Bacteria</taxon>
        <taxon>Bacillati</taxon>
        <taxon>Bacillota</taxon>
        <taxon>Bacilli</taxon>
        <taxon>Lactobacillales</taxon>
        <taxon>Lactobacillaceae</taxon>
        <taxon>Companilactobacillus</taxon>
    </lineage>
</organism>
<dbReference type="PATRIC" id="fig|1007676.4.peg.1030"/>
<dbReference type="InterPro" id="IPR029032">
    <property type="entry name" value="AhpD-like"/>
</dbReference>
<name>A0A0H4QK10_9LACO</name>
<feature type="domain" description="Carboxymuconolactone decarboxylase-like" evidence="1">
    <location>
        <begin position="29"/>
        <end position="102"/>
    </location>
</feature>
<dbReference type="NCBIfam" id="TIGR00778">
    <property type="entry name" value="ahpD_dom"/>
    <property type="match status" value="1"/>
</dbReference>
<dbReference type="GO" id="GO:0051920">
    <property type="term" value="F:peroxiredoxin activity"/>
    <property type="evidence" value="ECO:0007669"/>
    <property type="project" value="InterPro"/>
</dbReference>
<evidence type="ECO:0000313" key="2">
    <source>
        <dbReference type="EMBL" id="AKP66988.1"/>
    </source>
</evidence>
<keyword evidence="2" id="KW-0560">Oxidoreductase</keyword>
<dbReference type="PANTHER" id="PTHR33930:SF2">
    <property type="entry name" value="BLR3452 PROTEIN"/>
    <property type="match status" value="1"/>
</dbReference>
<dbReference type="EMBL" id="CP012034">
    <property type="protein sequence ID" value="AKP66988.1"/>
    <property type="molecule type" value="Genomic_DNA"/>
</dbReference>
<dbReference type="InterPro" id="IPR003779">
    <property type="entry name" value="CMD-like"/>
</dbReference>
<gene>
    <name evidence="2" type="ORF">ABM34_05180</name>
</gene>
<evidence type="ECO:0000313" key="3">
    <source>
        <dbReference type="Proteomes" id="UP000036106"/>
    </source>
</evidence>
<dbReference type="Pfam" id="PF02627">
    <property type="entry name" value="CMD"/>
    <property type="match status" value="1"/>
</dbReference>
<keyword evidence="3" id="KW-1185">Reference proteome</keyword>
<dbReference type="AlphaFoldDB" id="A0A0H4QK10"/>
<keyword evidence="2" id="KW-0575">Peroxidase</keyword>
<proteinExistence type="predicted"/>
<protein>
    <submittedName>
        <fullName evidence="2">Alkylhydroperoxidase</fullName>
    </submittedName>
</protein>
<evidence type="ECO:0000259" key="1">
    <source>
        <dbReference type="Pfam" id="PF02627"/>
    </source>
</evidence>
<dbReference type="STRING" id="1007676.ABM34_05180"/>
<dbReference type="OrthoDB" id="9806086at2"/>
<reference evidence="3" key="1">
    <citation type="submission" date="2015-07" db="EMBL/GenBank/DDBJ databases">
        <title>Lactobacillus ginsenosidimutans/EMML 3141/ whole genome sequencing.</title>
        <authorList>
            <person name="Kim M.K."/>
            <person name="Im W.-T."/>
            <person name="Srinivasan S."/>
            <person name="Lee J.-J."/>
        </authorList>
    </citation>
    <scope>NUCLEOTIDE SEQUENCE [LARGE SCALE GENOMIC DNA]</scope>
    <source>
        <strain evidence="3">EMML 3041</strain>
    </source>
</reference>
<dbReference type="RefSeq" id="WP_048703999.1">
    <property type="nucleotide sequence ID" value="NZ_CP012034.1"/>
</dbReference>
<sequence>MSEGKDYQEFLKHAKENTSRLQKQTKAVGADYFKMHTDAMKDGALSQKEKELMALSIAISTRCEGCIVSHLAEAKASGASVQEVVETVNIAIMMSGGPAIVYGGIALEAAEQYYGADLK</sequence>